<dbReference type="Pfam" id="PF14111">
    <property type="entry name" value="DUF4283"/>
    <property type="match status" value="1"/>
</dbReference>
<comment type="caution">
    <text evidence="3">The sequence shown here is derived from an EMBL/GenBank/DDBJ whole genome shotgun (WGS) entry which is preliminary data.</text>
</comment>
<dbReference type="InterPro" id="IPR025558">
    <property type="entry name" value="DUF4283"/>
</dbReference>
<reference evidence="3 4" key="1">
    <citation type="journal article" date="2021" name="bioRxiv">
        <title>The Gossypium anomalum genome as a resource for cotton improvement and evolutionary analysis of hybrid incompatibility.</title>
        <authorList>
            <person name="Grover C.E."/>
            <person name="Yuan D."/>
            <person name="Arick M.A."/>
            <person name="Miller E.R."/>
            <person name="Hu G."/>
            <person name="Peterson D.G."/>
            <person name="Wendel J.F."/>
            <person name="Udall J.A."/>
        </authorList>
    </citation>
    <scope>NUCLEOTIDE SEQUENCE [LARGE SCALE GENOMIC DNA]</scope>
    <source>
        <strain evidence="3">JFW-Udall</strain>
        <tissue evidence="3">Leaf</tissue>
    </source>
</reference>
<dbReference type="Proteomes" id="UP000701853">
    <property type="component" value="Chromosome 11"/>
</dbReference>
<evidence type="ECO:0000313" key="3">
    <source>
        <dbReference type="EMBL" id="KAG8477463.1"/>
    </source>
</evidence>
<protein>
    <recommendedName>
        <fullName evidence="2">DUF4283 domain-containing protein</fullName>
    </recommendedName>
</protein>
<dbReference type="AlphaFoldDB" id="A0A8J5Y4S1"/>
<evidence type="ECO:0000256" key="1">
    <source>
        <dbReference type="SAM" id="MobiDB-lite"/>
    </source>
</evidence>
<evidence type="ECO:0000259" key="2">
    <source>
        <dbReference type="Pfam" id="PF14111"/>
    </source>
</evidence>
<feature type="domain" description="DUF4283" evidence="2">
    <location>
        <begin position="36"/>
        <end position="87"/>
    </location>
</feature>
<organism evidence="3 4">
    <name type="scientific">Gossypium anomalum</name>
    <dbReference type="NCBI Taxonomy" id="47600"/>
    <lineage>
        <taxon>Eukaryota</taxon>
        <taxon>Viridiplantae</taxon>
        <taxon>Streptophyta</taxon>
        <taxon>Embryophyta</taxon>
        <taxon>Tracheophyta</taxon>
        <taxon>Spermatophyta</taxon>
        <taxon>Magnoliopsida</taxon>
        <taxon>eudicotyledons</taxon>
        <taxon>Gunneridae</taxon>
        <taxon>Pentapetalae</taxon>
        <taxon>rosids</taxon>
        <taxon>malvids</taxon>
        <taxon>Malvales</taxon>
        <taxon>Malvaceae</taxon>
        <taxon>Malvoideae</taxon>
        <taxon>Gossypium</taxon>
    </lineage>
</organism>
<feature type="region of interest" description="Disordered" evidence="1">
    <location>
        <begin position="215"/>
        <end position="250"/>
    </location>
</feature>
<dbReference type="EMBL" id="JAHUZN010000011">
    <property type="protein sequence ID" value="KAG8477463.1"/>
    <property type="molecule type" value="Genomic_DNA"/>
</dbReference>
<keyword evidence="4" id="KW-1185">Reference proteome</keyword>
<accession>A0A8J5Y4S1</accession>
<name>A0A8J5Y4S1_9ROSI</name>
<sequence length="315" mass="35368">MADLMEGGIADLNLDNGEEVAFSLQDESEAQNAMYNFCLVGCFLTAIVVHFPAMRNTMANIWHPLEGVQIFNLGEKRFLFKIVENEDPLSVPLVYSDWWIQISYDTKHLSNGYLNYMRIRMQIDVRLPLKRRKKIKISEGNFCRRRLQYGMQEVEIGWGLSLRAQGRRASIANSIWLRGEEDNSFFGNPILGNILASSKFPTGVNHCQNGNNFKNNGVKDLDSGKGQISGPSVASDVQKKVPSGMGRPNGLEAMNMDCELEDEPFINEEGKKRQRFNALISNVSLGQDSLEVTEEFSSQAKHILVAAIGRAGRMQ</sequence>
<evidence type="ECO:0000313" key="4">
    <source>
        <dbReference type="Proteomes" id="UP000701853"/>
    </source>
</evidence>
<gene>
    <name evidence="3" type="ORF">CXB51_031019</name>
</gene>
<dbReference type="OrthoDB" id="966987at2759"/>
<proteinExistence type="predicted"/>